<evidence type="ECO:0000256" key="2">
    <source>
        <dbReference type="ARBA" id="ARBA00010617"/>
    </source>
</evidence>
<dbReference type="GO" id="GO:0016705">
    <property type="term" value="F:oxidoreductase activity, acting on paired donors, with incorporation or reduction of molecular oxygen"/>
    <property type="evidence" value="ECO:0007669"/>
    <property type="project" value="InterPro"/>
</dbReference>
<evidence type="ECO:0000256" key="1">
    <source>
        <dbReference type="ARBA" id="ARBA00001971"/>
    </source>
</evidence>
<accession>A0A9Q0BCC6</accession>
<dbReference type="GO" id="GO:0020037">
    <property type="term" value="F:heme binding"/>
    <property type="evidence" value="ECO:0007669"/>
    <property type="project" value="InterPro"/>
</dbReference>
<keyword evidence="6 7" id="KW-0349">Heme</keyword>
<evidence type="ECO:0000313" key="8">
    <source>
        <dbReference type="EMBL" id="KAI6778969.1"/>
    </source>
</evidence>
<dbReference type="GeneID" id="75829121"/>
<dbReference type="GO" id="GO:0004497">
    <property type="term" value="F:monooxygenase activity"/>
    <property type="evidence" value="ECO:0007669"/>
    <property type="project" value="UniProtKB-KW"/>
</dbReference>
<dbReference type="PROSITE" id="PS00086">
    <property type="entry name" value="CYTOCHROME_P450"/>
    <property type="match status" value="1"/>
</dbReference>
<evidence type="ECO:0000256" key="5">
    <source>
        <dbReference type="ARBA" id="ARBA00023033"/>
    </source>
</evidence>
<dbReference type="PANTHER" id="PTHR47582">
    <property type="entry name" value="P450, PUTATIVE (EUROFUNG)-RELATED"/>
    <property type="match status" value="1"/>
</dbReference>
<evidence type="ECO:0000256" key="7">
    <source>
        <dbReference type="RuleBase" id="RU000461"/>
    </source>
</evidence>
<keyword evidence="5 7" id="KW-0503">Monooxygenase</keyword>
<dbReference type="InterPro" id="IPR053007">
    <property type="entry name" value="CYP450_monoxygenase_sec-met"/>
</dbReference>
<keyword evidence="7" id="KW-0560">Oxidoreductase</keyword>
<gene>
    <name evidence="8" type="ORF">J7T54_002611</name>
</gene>
<evidence type="ECO:0000256" key="6">
    <source>
        <dbReference type="PIRSR" id="PIRSR602403-1"/>
    </source>
</evidence>
<evidence type="ECO:0000256" key="3">
    <source>
        <dbReference type="ARBA" id="ARBA00022723"/>
    </source>
</evidence>
<sequence>MADTTISDGKGRTYLLEEGVNVQMPSEPLHGMTDVWGDDANVFHPARFMDIAKNLSSATTKAKRASYIPFGGGKHLCPGRNFAFAENLGFMISLLMGFDASPLDGDWATFKAPVAEQCGMASALSKPVSNGEGSA</sequence>
<evidence type="ECO:0000313" key="9">
    <source>
        <dbReference type="Proteomes" id="UP001055219"/>
    </source>
</evidence>
<dbReference type="InterPro" id="IPR017972">
    <property type="entry name" value="Cyt_P450_CS"/>
</dbReference>
<evidence type="ECO:0000256" key="4">
    <source>
        <dbReference type="ARBA" id="ARBA00023004"/>
    </source>
</evidence>
<protein>
    <submittedName>
        <fullName evidence="8">Prostacyclin synthase</fullName>
    </submittedName>
</protein>
<reference evidence="8" key="2">
    <citation type="submission" date="2022-07" db="EMBL/GenBank/DDBJ databases">
        <authorList>
            <person name="Goncalves M.F.M."/>
            <person name="Hilario S."/>
            <person name="Van De Peer Y."/>
            <person name="Esteves A.C."/>
            <person name="Alves A."/>
        </authorList>
    </citation>
    <scope>NUCLEOTIDE SEQUENCE</scope>
    <source>
        <strain evidence="8">MUM 19.33</strain>
    </source>
</reference>
<dbReference type="InterPro" id="IPR036396">
    <property type="entry name" value="Cyt_P450_sf"/>
</dbReference>
<keyword evidence="9" id="KW-1185">Reference proteome</keyword>
<dbReference type="InterPro" id="IPR001128">
    <property type="entry name" value="Cyt_P450"/>
</dbReference>
<proteinExistence type="inferred from homology"/>
<organism evidence="8 9">
    <name type="scientific">Emericellopsis cladophorae</name>
    <dbReference type="NCBI Taxonomy" id="2686198"/>
    <lineage>
        <taxon>Eukaryota</taxon>
        <taxon>Fungi</taxon>
        <taxon>Dikarya</taxon>
        <taxon>Ascomycota</taxon>
        <taxon>Pezizomycotina</taxon>
        <taxon>Sordariomycetes</taxon>
        <taxon>Hypocreomycetidae</taxon>
        <taxon>Hypocreales</taxon>
        <taxon>Bionectriaceae</taxon>
        <taxon>Emericellopsis</taxon>
    </lineage>
</organism>
<dbReference type="GO" id="GO:0005506">
    <property type="term" value="F:iron ion binding"/>
    <property type="evidence" value="ECO:0007669"/>
    <property type="project" value="InterPro"/>
</dbReference>
<dbReference type="AlphaFoldDB" id="A0A9Q0BCC6"/>
<comment type="caution">
    <text evidence="8">The sequence shown here is derived from an EMBL/GenBank/DDBJ whole genome shotgun (WGS) entry which is preliminary data.</text>
</comment>
<comment type="cofactor">
    <cofactor evidence="1 6">
        <name>heme</name>
        <dbReference type="ChEBI" id="CHEBI:30413"/>
    </cofactor>
</comment>
<keyword evidence="4 6" id="KW-0408">Iron</keyword>
<dbReference type="OrthoDB" id="1470350at2759"/>
<keyword evidence="3 6" id="KW-0479">Metal-binding</keyword>
<dbReference type="Pfam" id="PF00067">
    <property type="entry name" value="p450"/>
    <property type="match status" value="1"/>
</dbReference>
<dbReference type="RefSeq" id="XP_051359825.1">
    <property type="nucleotide sequence ID" value="XM_051509141.1"/>
</dbReference>
<dbReference type="InterPro" id="IPR002403">
    <property type="entry name" value="Cyt_P450_E_grp-IV"/>
</dbReference>
<dbReference type="EMBL" id="JAGIXG020000055">
    <property type="protein sequence ID" value="KAI6778969.1"/>
    <property type="molecule type" value="Genomic_DNA"/>
</dbReference>
<dbReference type="PANTHER" id="PTHR47582:SF1">
    <property type="entry name" value="P450, PUTATIVE (EUROFUNG)-RELATED"/>
    <property type="match status" value="1"/>
</dbReference>
<dbReference type="SUPFAM" id="SSF48264">
    <property type="entry name" value="Cytochrome P450"/>
    <property type="match status" value="1"/>
</dbReference>
<feature type="binding site" description="axial binding residue" evidence="6">
    <location>
        <position position="77"/>
    </location>
    <ligand>
        <name>heme</name>
        <dbReference type="ChEBI" id="CHEBI:30413"/>
    </ligand>
    <ligandPart>
        <name>Fe</name>
        <dbReference type="ChEBI" id="CHEBI:18248"/>
    </ligandPart>
</feature>
<comment type="similarity">
    <text evidence="2 7">Belongs to the cytochrome P450 family.</text>
</comment>
<name>A0A9Q0BCC6_9HYPO</name>
<dbReference type="PRINTS" id="PR00465">
    <property type="entry name" value="EP450IV"/>
</dbReference>
<dbReference type="Proteomes" id="UP001055219">
    <property type="component" value="Unassembled WGS sequence"/>
</dbReference>
<reference evidence="8" key="1">
    <citation type="journal article" date="2021" name="J Fungi (Basel)">
        <title>Genomic and Metabolomic Analyses of the Marine Fungus Emericellopsis cladophorae: Insights into Saltwater Adaptability Mechanisms and Its Biosynthetic Potential.</title>
        <authorList>
            <person name="Goncalves M.F.M."/>
            <person name="Hilario S."/>
            <person name="Van de Peer Y."/>
            <person name="Esteves A.C."/>
            <person name="Alves A."/>
        </authorList>
    </citation>
    <scope>NUCLEOTIDE SEQUENCE</scope>
    <source>
        <strain evidence="8">MUM 19.33</strain>
    </source>
</reference>
<dbReference type="Gene3D" id="1.10.630.10">
    <property type="entry name" value="Cytochrome P450"/>
    <property type="match status" value="1"/>
</dbReference>